<dbReference type="PANTHER" id="PTHR35145:SF1">
    <property type="entry name" value="CYTOPLASMIC PROTEIN"/>
    <property type="match status" value="1"/>
</dbReference>
<reference evidence="1 2" key="1">
    <citation type="submission" date="2014-03" db="EMBL/GenBank/DDBJ databases">
        <authorList>
            <person name="Urmite Genomes U."/>
        </authorList>
    </citation>
    <scope>NUCLEOTIDE SEQUENCE [LARGE SCALE GENOMIC DNA]</scope>
    <source>
        <strain evidence="1 2">Vm-5</strain>
    </source>
</reference>
<accession>A0A024Q9J2</accession>
<dbReference type="InterPro" id="IPR038056">
    <property type="entry name" value="YjbR-like_sf"/>
</dbReference>
<dbReference type="InterPro" id="IPR007351">
    <property type="entry name" value="YjbR"/>
</dbReference>
<dbReference type="AlphaFoldDB" id="A0A024Q9J2"/>
<dbReference type="STRING" id="1462526.BN990_01205"/>
<evidence type="ECO:0000313" key="2">
    <source>
        <dbReference type="Proteomes" id="UP000028875"/>
    </source>
</evidence>
<dbReference type="OrthoDB" id="9789813at2"/>
<dbReference type="eggNOG" id="COG2315">
    <property type="taxonomic scope" value="Bacteria"/>
</dbReference>
<sequence length="120" mass="14070">MITRETIFKHAKEKYGTSPDYPFQKFPNYAILRHASNKKWYALIMNVLPKKLGLEGNEEIDVLNLKCPPEIIDGLRNGKNILPGYHMDKENWISFVLDRTDPNEEVYNLIEQSFNLTKKE</sequence>
<organism evidence="1 2">
    <name type="scientific">Virgibacillus massiliensis</name>
    <dbReference type="NCBI Taxonomy" id="1462526"/>
    <lineage>
        <taxon>Bacteria</taxon>
        <taxon>Bacillati</taxon>
        <taxon>Bacillota</taxon>
        <taxon>Bacilli</taxon>
        <taxon>Bacillales</taxon>
        <taxon>Bacillaceae</taxon>
        <taxon>Virgibacillus</taxon>
    </lineage>
</organism>
<dbReference type="InterPro" id="IPR058532">
    <property type="entry name" value="YjbR/MT2646/Rv2570-like"/>
</dbReference>
<dbReference type="RefSeq" id="WP_021289185.1">
    <property type="nucleotide sequence ID" value="NZ_BNER01000003.1"/>
</dbReference>
<dbReference type="Proteomes" id="UP000028875">
    <property type="component" value="Unassembled WGS sequence"/>
</dbReference>
<dbReference type="Pfam" id="PF04237">
    <property type="entry name" value="YjbR"/>
    <property type="match status" value="1"/>
</dbReference>
<protein>
    <recommendedName>
        <fullName evidence="3">MmcQ/YjbR family DNA-binding protein</fullName>
    </recommendedName>
</protein>
<gene>
    <name evidence="1" type="ORF">BN990_01205</name>
</gene>
<reference evidence="2" key="2">
    <citation type="submission" date="2014-05" db="EMBL/GenBank/DDBJ databases">
        <title>Draft genome sequence of Virgibacillus massiliensis Vm-5.</title>
        <authorList>
            <person name="Khelaifia S."/>
            <person name="Croce O."/>
            <person name="Lagier J.C."/>
            <person name="Raoult D."/>
        </authorList>
    </citation>
    <scope>NUCLEOTIDE SEQUENCE [LARGE SCALE GENOMIC DNA]</scope>
    <source>
        <strain evidence="2">Vm-5</strain>
    </source>
</reference>
<evidence type="ECO:0000313" key="1">
    <source>
        <dbReference type="EMBL" id="CDQ38927.1"/>
    </source>
</evidence>
<evidence type="ECO:0008006" key="3">
    <source>
        <dbReference type="Google" id="ProtNLM"/>
    </source>
</evidence>
<dbReference type="Gene3D" id="3.90.1150.30">
    <property type="match status" value="1"/>
</dbReference>
<dbReference type="PANTHER" id="PTHR35145">
    <property type="entry name" value="CYTOPLASMIC PROTEIN-RELATED"/>
    <property type="match status" value="1"/>
</dbReference>
<dbReference type="EMBL" id="CCDP010000001">
    <property type="protein sequence ID" value="CDQ38927.1"/>
    <property type="molecule type" value="Genomic_DNA"/>
</dbReference>
<keyword evidence="2" id="KW-1185">Reference proteome</keyword>
<dbReference type="SUPFAM" id="SSF142906">
    <property type="entry name" value="YjbR-like"/>
    <property type="match status" value="1"/>
</dbReference>
<name>A0A024Q9J2_9BACI</name>
<proteinExistence type="predicted"/>
<comment type="caution">
    <text evidence="1">The sequence shown here is derived from an EMBL/GenBank/DDBJ whole genome shotgun (WGS) entry which is preliminary data.</text>
</comment>